<keyword evidence="2" id="KW-1185">Reference proteome</keyword>
<reference evidence="1 2" key="1">
    <citation type="submission" date="2017-08" db="EMBL/GenBank/DDBJ databases">
        <title>Complete Genome Sequence of Bacillus kochii Oregon-R-modENCODE STRAIN BDGP4, isolated from Drosophila melanogaster gut.</title>
        <authorList>
            <person name="Wan K.H."/>
            <person name="Yu C."/>
            <person name="Park S."/>
            <person name="Hammonds A.S."/>
            <person name="Booth B.W."/>
            <person name="Celniker S.E."/>
        </authorList>
    </citation>
    <scope>NUCLEOTIDE SEQUENCE [LARGE SCALE GENOMIC DNA]</scope>
    <source>
        <strain evidence="1 2">BDGP4</strain>
    </source>
</reference>
<proteinExistence type="predicted"/>
<dbReference type="RefSeq" id="WP_095370799.1">
    <property type="nucleotide sequence ID" value="NZ_CP022983.1"/>
</dbReference>
<dbReference type="AlphaFoldDB" id="A0A248TG87"/>
<evidence type="ECO:0000313" key="2">
    <source>
        <dbReference type="Proteomes" id="UP000215137"/>
    </source>
</evidence>
<protein>
    <submittedName>
        <fullName evidence="1">Uncharacterized protein</fullName>
    </submittedName>
</protein>
<name>A0A248TG87_9BACI</name>
<gene>
    <name evidence="1" type="ORF">CKF48_07705</name>
</gene>
<dbReference type="OrthoDB" id="9912405at2"/>
<dbReference type="EMBL" id="CP022983">
    <property type="protein sequence ID" value="ASV67224.1"/>
    <property type="molecule type" value="Genomic_DNA"/>
</dbReference>
<accession>A0A248TG87</accession>
<evidence type="ECO:0000313" key="1">
    <source>
        <dbReference type="EMBL" id="ASV67224.1"/>
    </source>
</evidence>
<dbReference type="Proteomes" id="UP000215137">
    <property type="component" value="Chromosome"/>
</dbReference>
<dbReference type="KEGG" id="bko:CKF48_07705"/>
<organism evidence="1 2">
    <name type="scientific">Cytobacillus kochii</name>
    <dbReference type="NCBI Taxonomy" id="859143"/>
    <lineage>
        <taxon>Bacteria</taxon>
        <taxon>Bacillati</taxon>
        <taxon>Bacillota</taxon>
        <taxon>Bacilli</taxon>
        <taxon>Bacillales</taxon>
        <taxon>Bacillaceae</taxon>
        <taxon>Cytobacillus</taxon>
    </lineage>
</organism>
<sequence length="89" mass="10145">MLNNLNEINDQAAGISTNLEMIFGQMEFFGELINDMDLHSDMLPVLFENGLIQRKLGAIYYLLSMQLSEVQKAEQIISELSSHKNKILK</sequence>